<accession>A0A9D4AZI3</accession>
<name>A0A9D4AZI3_9SAUR</name>
<organism evidence="1 2">
    <name type="scientific">Mauremys mutica</name>
    <name type="common">yellowpond turtle</name>
    <dbReference type="NCBI Taxonomy" id="74926"/>
    <lineage>
        <taxon>Eukaryota</taxon>
        <taxon>Metazoa</taxon>
        <taxon>Chordata</taxon>
        <taxon>Craniata</taxon>
        <taxon>Vertebrata</taxon>
        <taxon>Euteleostomi</taxon>
        <taxon>Archelosauria</taxon>
        <taxon>Testudinata</taxon>
        <taxon>Testudines</taxon>
        <taxon>Cryptodira</taxon>
        <taxon>Durocryptodira</taxon>
        <taxon>Testudinoidea</taxon>
        <taxon>Geoemydidae</taxon>
        <taxon>Geoemydinae</taxon>
        <taxon>Mauremys</taxon>
    </lineage>
</organism>
<dbReference type="AlphaFoldDB" id="A0A9D4AZI3"/>
<protein>
    <submittedName>
        <fullName evidence="1">Uncharacterized protein</fullName>
    </submittedName>
</protein>
<dbReference type="EMBL" id="JAHDVG010000477">
    <property type="protein sequence ID" value="KAH1175514.1"/>
    <property type="molecule type" value="Genomic_DNA"/>
</dbReference>
<reference evidence="1" key="1">
    <citation type="submission" date="2021-09" db="EMBL/GenBank/DDBJ databases">
        <title>The genome of Mauremys mutica provides insights into the evolution of semi-aquatic lifestyle.</title>
        <authorList>
            <person name="Gong S."/>
            <person name="Gao Y."/>
        </authorList>
    </citation>
    <scope>NUCLEOTIDE SEQUENCE</scope>
    <source>
        <strain evidence="1">MM-2020</strain>
        <tissue evidence="1">Muscle</tissue>
    </source>
</reference>
<gene>
    <name evidence="1" type="ORF">KIL84_008388</name>
</gene>
<dbReference type="Proteomes" id="UP000827986">
    <property type="component" value="Unassembled WGS sequence"/>
</dbReference>
<comment type="caution">
    <text evidence="1">The sequence shown here is derived from an EMBL/GenBank/DDBJ whole genome shotgun (WGS) entry which is preliminary data.</text>
</comment>
<keyword evidence="2" id="KW-1185">Reference proteome</keyword>
<sequence length="55" mass="6259">MAQELELATTTDQVAEGMEKNLSKYFLHEPYKHRWSNSVTGEAVQPPLPKEQDGK</sequence>
<evidence type="ECO:0000313" key="2">
    <source>
        <dbReference type="Proteomes" id="UP000827986"/>
    </source>
</evidence>
<proteinExistence type="predicted"/>
<evidence type="ECO:0000313" key="1">
    <source>
        <dbReference type="EMBL" id="KAH1175514.1"/>
    </source>
</evidence>